<feature type="region of interest" description="Disordered" evidence="1">
    <location>
        <begin position="97"/>
        <end position="119"/>
    </location>
</feature>
<protein>
    <submittedName>
        <fullName evidence="3">SPX domain-containing protein</fullName>
    </submittedName>
</protein>
<reference evidence="3" key="1">
    <citation type="submission" date="2016-11" db="UniProtKB">
        <authorList>
            <consortium name="WormBaseParasite"/>
        </authorList>
    </citation>
    <scope>IDENTIFICATION</scope>
</reference>
<sequence>LKCLFAFIEFYNTFFGVAFSKDFYPLGRKFFATMQRQQKQLRLAFKGAGREADRLQFHMAELELIMKHMKDSLERKFQLDQEGTRVKRLIDRRSRNFLGSKAADKPATRGKDSDLEGLR</sequence>
<dbReference type="AlphaFoldDB" id="A0A1I8HBD7"/>
<accession>A0A1I8HBD7</accession>
<evidence type="ECO:0000313" key="3">
    <source>
        <dbReference type="WBParaSite" id="maker-uti_cns_0005166-snap-gene-0.2-mRNA-1"/>
    </source>
</evidence>
<dbReference type="WBParaSite" id="maker-uti_cns_0005166-snap-gene-0.2-mRNA-1">
    <property type="protein sequence ID" value="maker-uti_cns_0005166-snap-gene-0.2-mRNA-1"/>
    <property type="gene ID" value="maker-uti_cns_0005166-snap-gene-0.2"/>
</dbReference>
<organism evidence="2 3">
    <name type="scientific">Macrostomum lignano</name>
    <dbReference type="NCBI Taxonomy" id="282301"/>
    <lineage>
        <taxon>Eukaryota</taxon>
        <taxon>Metazoa</taxon>
        <taxon>Spiralia</taxon>
        <taxon>Lophotrochozoa</taxon>
        <taxon>Platyhelminthes</taxon>
        <taxon>Rhabditophora</taxon>
        <taxon>Macrostomorpha</taxon>
        <taxon>Macrostomida</taxon>
        <taxon>Macrostomidae</taxon>
        <taxon>Macrostomum</taxon>
    </lineage>
</organism>
<evidence type="ECO:0000256" key="1">
    <source>
        <dbReference type="SAM" id="MobiDB-lite"/>
    </source>
</evidence>
<keyword evidence="2" id="KW-1185">Reference proteome</keyword>
<name>A0A1I8HBD7_9PLAT</name>
<evidence type="ECO:0000313" key="2">
    <source>
        <dbReference type="Proteomes" id="UP000095280"/>
    </source>
</evidence>
<feature type="compositionally biased region" description="Basic and acidic residues" evidence="1">
    <location>
        <begin position="102"/>
        <end position="119"/>
    </location>
</feature>
<dbReference type="Proteomes" id="UP000095280">
    <property type="component" value="Unplaced"/>
</dbReference>
<proteinExistence type="predicted"/>